<organism evidence="3 4">
    <name type="scientific">Intestinirhabdus alba</name>
    <dbReference type="NCBI Taxonomy" id="2899544"/>
    <lineage>
        <taxon>Bacteria</taxon>
        <taxon>Pseudomonadati</taxon>
        <taxon>Pseudomonadota</taxon>
        <taxon>Gammaproteobacteria</taxon>
        <taxon>Enterobacterales</taxon>
        <taxon>Enterobacteriaceae</taxon>
        <taxon>Intestinirhabdus</taxon>
    </lineage>
</organism>
<proteinExistence type="predicted"/>
<accession>A0A6L6IK14</accession>
<evidence type="ECO:0008006" key="5">
    <source>
        <dbReference type="Google" id="ProtNLM"/>
    </source>
</evidence>
<dbReference type="InterPro" id="IPR014131">
    <property type="entry name" value="Chlamydia_phage_Vp3"/>
</dbReference>
<reference evidence="3 4" key="1">
    <citation type="submission" date="2019-11" db="EMBL/GenBank/DDBJ databases">
        <title>Escherichia alba sp. nov. isolated from the gut of plastic-eating superworms Zophobas atratus.</title>
        <authorList>
            <person name="Yang Y."/>
        </authorList>
    </citation>
    <scope>NUCLEOTIDE SEQUENCE [LARGE SCALE GENOMIC DNA]</scope>
    <source>
        <strain evidence="4">BIT-B35</strain>
    </source>
</reference>
<sequence length="208" mass="23218">MIMVRLLMCLSFIVPAVPQVCGILIYMKLLTFSIWIISIAFLIMKNVCMSGLSWSLIKMVIINSRYRHPAAAGITFTEPTLTQQHFAQETDINQIVRRAINTGDVSVFTPADRSEFYDCTVYEDYQSSLHFLKEIEDDFSSLPSDIRRQFNDRADNYVRFMTDPANVGKAVELGLLQGGEKSKPQASASDPSDPAGAPPEAKKPESDA</sequence>
<evidence type="ECO:0000313" key="4">
    <source>
        <dbReference type="Proteomes" id="UP000477739"/>
    </source>
</evidence>
<evidence type="ECO:0000256" key="2">
    <source>
        <dbReference type="SAM" id="Phobius"/>
    </source>
</evidence>
<feature type="region of interest" description="Disordered" evidence="1">
    <location>
        <begin position="176"/>
        <end position="208"/>
    </location>
</feature>
<dbReference type="Proteomes" id="UP000477739">
    <property type="component" value="Unassembled WGS sequence"/>
</dbReference>
<keyword evidence="4" id="KW-1185">Reference proteome</keyword>
<comment type="caution">
    <text evidence="3">The sequence shown here is derived from an EMBL/GenBank/DDBJ whole genome shotgun (WGS) entry which is preliminary data.</text>
</comment>
<keyword evidence="2" id="KW-0812">Transmembrane</keyword>
<keyword evidence="2" id="KW-0472">Membrane</keyword>
<protein>
    <recommendedName>
        <fullName evidence="5">Minor capsid protein</fullName>
    </recommendedName>
</protein>
<evidence type="ECO:0000256" key="1">
    <source>
        <dbReference type="SAM" id="MobiDB-lite"/>
    </source>
</evidence>
<name>A0A6L6IK14_9ENTR</name>
<feature type="compositionally biased region" description="Low complexity" evidence="1">
    <location>
        <begin position="184"/>
        <end position="199"/>
    </location>
</feature>
<evidence type="ECO:0000313" key="3">
    <source>
        <dbReference type="EMBL" id="MTH46048.1"/>
    </source>
</evidence>
<dbReference type="EMBL" id="WMJZ01000007">
    <property type="protein sequence ID" value="MTH46048.1"/>
    <property type="molecule type" value="Genomic_DNA"/>
</dbReference>
<gene>
    <name evidence="3" type="ORF">GJV78_07235</name>
</gene>
<dbReference type="OrthoDB" id="9804758at2"/>
<feature type="transmembrane region" description="Helical" evidence="2">
    <location>
        <begin position="32"/>
        <end position="57"/>
    </location>
</feature>
<dbReference type="AlphaFoldDB" id="A0A6L6IK14"/>
<keyword evidence="2" id="KW-1133">Transmembrane helix</keyword>
<dbReference type="Pfam" id="PF09675">
    <property type="entry name" value="Chlamy_scaf"/>
    <property type="match status" value="1"/>
</dbReference>